<comment type="caution">
    <text evidence="2">The sequence shown here is derived from an EMBL/GenBank/DDBJ whole genome shotgun (WGS) entry which is preliminary data.</text>
</comment>
<proteinExistence type="predicted"/>
<evidence type="ECO:0000313" key="2">
    <source>
        <dbReference type="EMBL" id="MER6616246.1"/>
    </source>
</evidence>
<feature type="region of interest" description="Disordered" evidence="1">
    <location>
        <begin position="56"/>
        <end position="135"/>
    </location>
</feature>
<evidence type="ECO:0000313" key="3">
    <source>
        <dbReference type="Proteomes" id="UP001445472"/>
    </source>
</evidence>
<gene>
    <name evidence="2" type="ORF">ABT276_23320</name>
</gene>
<dbReference type="Proteomes" id="UP001445472">
    <property type="component" value="Unassembled WGS sequence"/>
</dbReference>
<organism evidence="2 3">
    <name type="scientific">Streptomyces xantholiticus</name>
    <dbReference type="NCBI Taxonomy" id="68285"/>
    <lineage>
        <taxon>Bacteria</taxon>
        <taxon>Bacillati</taxon>
        <taxon>Actinomycetota</taxon>
        <taxon>Actinomycetes</taxon>
        <taxon>Kitasatosporales</taxon>
        <taxon>Streptomycetaceae</taxon>
        <taxon>Streptomyces</taxon>
    </lineage>
</organism>
<evidence type="ECO:0000256" key="1">
    <source>
        <dbReference type="SAM" id="MobiDB-lite"/>
    </source>
</evidence>
<name>A0ABV1UZP9_9ACTN</name>
<reference evidence="2 3" key="1">
    <citation type="submission" date="2024-06" db="EMBL/GenBank/DDBJ databases">
        <title>The Natural Products Discovery Center: Release of the First 8490 Sequenced Strains for Exploring Actinobacteria Biosynthetic Diversity.</title>
        <authorList>
            <person name="Kalkreuter E."/>
            <person name="Kautsar S.A."/>
            <person name="Yang D."/>
            <person name="Bader C.D."/>
            <person name="Teijaro C.N."/>
            <person name="Fluegel L."/>
            <person name="Davis C.M."/>
            <person name="Simpson J.R."/>
            <person name="Lauterbach L."/>
            <person name="Steele A.D."/>
            <person name="Gui C."/>
            <person name="Meng S."/>
            <person name="Li G."/>
            <person name="Viehrig K."/>
            <person name="Ye F."/>
            <person name="Su P."/>
            <person name="Kiefer A.F."/>
            <person name="Nichols A."/>
            <person name="Cepeda A.J."/>
            <person name="Yan W."/>
            <person name="Fan B."/>
            <person name="Jiang Y."/>
            <person name="Adhikari A."/>
            <person name="Zheng C.-J."/>
            <person name="Schuster L."/>
            <person name="Cowan T.M."/>
            <person name="Smanski M.J."/>
            <person name="Chevrette M.G."/>
            <person name="De Carvalho L.P.S."/>
            <person name="Shen B."/>
        </authorList>
    </citation>
    <scope>NUCLEOTIDE SEQUENCE [LARGE SCALE GENOMIC DNA]</scope>
    <source>
        <strain evidence="2 3">NPDC000837</strain>
    </source>
</reference>
<dbReference type="RefSeq" id="WP_351977617.1">
    <property type="nucleotide sequence ID" value="NZ_JBEPBX010000022.1"/>
</dbReference>
<feature type="compositionally biased region" description="Basic and acidic residues" evidence="1">
    <location>
        <begin position="111"/>
        <end position="125"/>
    </location>
</feature>
<protein>
    <recommendedName>
        <fullName evidence="4">Serine/threonine protein kinase</fullName>
    </recommendedName>
</protein>
<evidence type="ECO:0008006" key="4">
    <source>
        <dbReference type="Google" id="ProtNLM"/>
    </source>
</evidence>
<keyword evidence="3" id="KW-1185">Reference proteome</keyword>
<sequence length="135" mass="13807">MGRRVRLVLATALPAALFGVWSVFLVLTGTEPGARSAAVPVAVAPAAAPLPVAAAQRITESGPQSRPAETVRQPAAVENSVRPPGAPPALPGAPGAPYIAHPHGGQTAGPRQERAPPSHPYDPRHTRGPPSTRHS</sequence>
<accession>A0ABV1UZP9</accession>
<dbReference type="EMBL" id="JBEPBX010000022">
    <property type="protein sequence ID" value="MER6616246.1"/>
    <property type="molecule type" value="Genomic_DNA"/>
</dbReference>